<evidence type="ECO:0000313" key="7">
    <source>
        <dbReference type="EMBL" id="MEV4912983.1"/>
    </source>
</evidence>
<dbReference type="EMBL" id="JBEGIE010000049">
    <property type="protein sequence ID" value="MEV4912983.1"/>
    <property type="molecule type" value="Genomic_DNA"/>
</dbReference>
<feature type="domain" description="ABC transmembrane type-2" evidence="6">
    <location>
        <begin position="20"/>
        <end position="248"/>
    </location>
</feature>
<evidence type="ECO:0000259" key="6">
    <source>
        <dbReference type="PROSITE" id="PS51012"/>
    </source>
</evidence>
<keyword evidence="5" id="KW-1003">Cell membrane</keyword>
<organism evidence="7 8">
    <name type="scientific">Bacillus proteolyticus</name>
    <dbReference type="NCBI Taxonomy" id="2026192"/>
    <lineage>
        <taxon>Bacteria</taxon>
        <taxon>Bacillati</taxon>
        <taxon>Bacillota</taxon>
        <taxon>Bacilli</taxon>
        <taxon>Bacillales</taxon>
        <taxon>Bacillaceae</taxon>
        <taxon>Bacillus</taxon>
        <taxon>Bacillus cereus group</taxon>
    </lineage>
</organism>
<comment type="subcellular location">
    <subcellularLocation>
        <location evidence="5">Cell membrane</location>
        <topology evidence="5">Multi-pass membrane protein</topology>
    </subcellularLocation>
    <subcellularLocation>
        <location evidence="1">Membrane</location>
        <topology evidence="1">Multi-pass membrane protein</topology>
    </subcellularLocation>
</comment>
<evidence type="ECO:0000256" key="3">
    <source>
        <dbReference type="ARBA" id="ARBA00022989"/>
    </source>
</evidence>
<evidence type="ECO:0000256" key="1">
    <source>
        <dbReference type="ARBA" id="ARBA00004141"/>
    </source>
</evidence>
<gene>
    <name evidence="7" type="ORF">MRBLBA1_003854</name>
</gene>
<keyword evidence="4 5" id="KW-0472">Membrane</keyword>
<feature type="transmembrane region" description="Helical" evidence="5">
    <location>
        <begin position="132"/>
        <end position="163"/>
    </location>
</feature>
<feature type="transmembrane region" description="Helical" evidence="5">
    <location>
        <begin position="175"/>
        <end position="194"/>
    </location>
</feature>
<sequence>MFKIYKVILSSLVVHMKQSLSRPTFRFIIILQPILYSILFYFMFKNSDVSNIGEYIVIGTGILNLWSSIIFSSAGDIERERYMGTLEIIYATPSDFRIIFLGKVLGNLLLGIFSMVLSFIFVTLVFKIDITIISPLAFFVSLFFTIISFTVISLLMAFLFTLSRSSRMLMNSMEYPIYILCGIIFPISILPKYVQYISFVLSPTWGVKLLRQSMTGITNYSDFYIDLSVLLILTAIYLFLVIVLFRKIDYRTRMKGNLGAH</sequence>
<keyword evidence="8" id="KW-1185">Reference proteome</keyword>
<feature type="transmembrane region" description="Helical" evidence="5">
    <location>
        <begin position="98"/>
        <end position="126"/>
    </location>
</feature>
<accession>A0ABV3IFA7</accession>
<protein>
    <recommendedName>
        <fullName evidence="5">Transport permease protein</fullName>
    </recommendedName>
</protein>
<keyword evidence="3 5" id="KW-1133">Transmembrane helix</keyword>
<dbReference type="PANTHER" id="PTHR43229:SF6">
    <property type="entry name" value="ABC-TYPE MULTIDRUG TRANSPORT SYSTEM, PERMEASE COMPONENT"/>
    <property type="match status" value="1"/>
</dbReference>
<feature type="transmembrane region" description="Helical" evidence="5">
    <location>
        <begin position="56"/>
        <end position="77"/>
    </location>
</feature>
<comment type="similarity">
    <text evidence="5">Belongs to the ABC-2 integral membrane protein family.</text>
</comment>
<dbReference type="Proteomes" id="UP001552502">
    <property type="component" value="Unassembled WGS sequence"/>
</dbReference>
<keyword evidence="5" id="KW-0813">Transport</keyword>
<evidence type="ECO:0000256" key="2">
    <source>
        <dbReference type="ARBA" id="ARBA00022692"/>
    </source>
</evidence>
<comment type="caution">
    <text evidence="7">The sequence shown here is derived from an EMBL/GenBank/DDBJ whole genome shotgun (WGS) entry which is preliminary data.</text>
</comment>
<feature type="transmembrane region" description="Helical" evidence="5">
    <location>
        <begin position="223"/>
        <end position="245"/>
    </location>
</feature>
<dbReference type="PANTHER" id="PTHR43229">
    <property type="entry name" value="NODULATION PROTEIN J"/>
    <property type="match status" value="1"/>
</dbReference>
<reference evidence="7 8" key="1">
    <citation type="journal article" date="2023" name="Proc. Natl. Acad. Sci. U.S.A.">
        <title>Bacterial tolerance to host-exuded specialized metabolites structures the maize root microbiome.</title>
        <authorList>
            <person name="Thoenen L."/>
            <person name="Giroud C."/>
            <person name="Kreuzer M."/>
            <person name="Waelchli J."/>
            <person name="Gfeller V."/>
            <person name="Deslandes-Herold G."/>
            <person name="Mateo P."/>
            <person name="Robert C.A.M."/>
            <person name="Ahrens C.H."/>
            <person name="Rubio-Somoza I."/>
            <person name="Bruggmann R."/>
            <person name="Erb M."/>
            <person name="Schlaeppi K."/>
        </authorList>
    </citation>
    <scope>NUCLEOTIDE SEQUENCE [LARGE SCALE GENOMIC DNA]</scope>
    <source>
        <strain evidence="7 8">LBA1-1-1.1</strain>
    </source>
</reference>
<dbReference type="InterPro" id="IPR013525">
    <property type="entry name" value="ABC2_TM"/>
</dbReference>
<dbReference type="InterPro" id="IPR047817">
    <property type="entry name" value="ABC2_TM_bact-type"/>
</dbReference>
<evidence type="ECO:0000256" key="4">
    <source>
        <dbReference type="ARBA" id="ARBA00023136"/>
    </source>
</evidence>
<evidence type="ECO:0000256" key="5">
    <source>
        <dbReference type="RuleBase" id="RU361157"/>
    </source>
</evidence>
<name>A0ABV3IFA7_9BACI</name>
<proteinExistence type="inferred from homology"/>
<dbReference type="InterPro" id="IPR051784">
    <property type="entry name" value="Nod_factor_ABC_transporter"/>
</dbReference>
<dbReference type="Pfam" id="PF01061">
    <property type="entry name" value="ABC2_membrane"/>
    <property type="match status" value="1"/>
</dbReference>
<dbReference type="PROSITE" id="PS51012">
    <property type="entry name" value="ABC_TM2"/>
    <property type="match status" value="1"/>
</dbReference>
<dbReference type="PIRSF" id="PIRSF006648">
    <property type="entry name" value="DrrB"/>
    <property type="match status" value="1"/>
</dbReference>
<evidence type="ECO:0000313" key="8">
    <source>
        <dbReference type="Proteomes" id="UP001552502"/>
    </source>
</evidence>
<feature type="transmembrane region" description="Helical" evidence="5">
    <location>
        <begin position="25"/>
        <end position="44"/>
    </location>
</feature>
<keyword evidence="2 5" id="KW-0812">Transmembrane</keyword>
<dbReference type="InterPro" id="IPR000412">
    <property type="entry name" value="ABC_2_transport"/>
</dbReference>